<gene>
    <name evidence="1" type="ORF">F751_2121</name>
</gene>
<evidence type="ECO:0000313" key="1">
    <source>
        <dbReference type="EMBL" id="KFM26534.1"/>
    </source>
</evidence>
<dbReference type="Proteomes" id="UP000028924">
    <property type="component" value="Unassembled WGS sequence"/>
</dbReference>
<protein>
    <submittedName>
        <fullName evidence="1">Uncharacterized protein</fullName>
    </submittedName>
</protein>
<keyword evidence="2" id="KW-1185">Reference proteome</keyword>
<reference evidence="1 2" key="1">
    <citation type="journal article" date="2014" name="BMC Genomics">
        <title>Oil accumulation mechanisms of the oleaginous microalga Chlorella protothecoides revealed through its genome, transcriptomes, and proteomes.</title>
        <authorList>
            <person name="Gao C."/>
            <person name="Wang Y."/>
            <person name="Shen Y."/>
            <person name="Yan D."/>
            <person name="He X."/>
            <person name="Dai J."/>
            <person name="Wu Q."/>
        </authorList>
    </citation>
    <scope>NUCLEOTIDE SEQUENCE [LARGE SCALE GENOMIC DNA]</scope>
    <source>
        <strain evidence="1 2">0710</strain>
    </source>
</reference>
<sequence>MDRGSIFTAMPRIRGSAAAFFRASVSSGIDMADEKRPCGTSGNAPDSCRWVWEGGMGLHGRERGRTAC</sequence>
<dbReference type="KEGG" id="apro:F751_2121"/>
<name>A0A087SLD0_AUXPR</name>
<proteinExistence type="predicted"/>
<dbReference type="AlphaFoldDB" id="A0A087SLD0"/>
<accession>A0A087SLD0</accession>
<dbReference type="GeneID" id="23613512"/>
<organism evidence="1 2">
    <name type="scientific">Auxenochlorella protothecoides</name>
    <name type="common">Green microalga</name>
    <name type="synonym">Chlorella protothecoides</name>
    <dbReference type="NCBI Taxonomy" id="3075"/>
    <lineage>
        <taxon>Eukaryota</taxon>
        <taxon>Viridiplantae</taxon>
        <taxon>Chlorophyta</taxon>
        <taxon>core chlorophytes</taxon>
        <taxon>Trebouxiophyceae</taxon>
        <taxon>Chlorellales</taxon>
        <taxon>Chlorellaceae</taxon>
        <taxon>Auxenochlorella</taxon>
    </lineage>
</organism>
<evidence type="ECO:0000313" key="2">
    <source>
        <dbReference type="Proteomes" id="UP000028924"/>
    </source>
</evidence>
<dbReference type="RefSeq" id="XP_011399472.1">
    <property type="nucleotide sequence ID" value="XM_011401170.1"/>
</dbReference>
<dbReference type="EMBL" id="KL662129">
    <property type="protein sequence ID" value="KFM26534.1"/>
    <property type="molecule type" value="Genomic_DNA"/>
</dbReference>